<dbReference type="PANTHER" id="PTHR24559:SF427">
    <property type="entry name" value="RNA-DIRECTED DNA POLYMERASE"/>
    <property type="match status" value="1"/>
</dbReference>
<dbReference type="CDD" id="cd01647">
    <property type="entry name" value="RT_LTR"/>
    <property type="match status" value="1"/>
</dbReference>
<dbReference type="InterPro" id="IPR043502">
    <property type="entry name" value="DNA/RNA_pol_sf"/>
</dbReference>
<name>A0A699H4F1_TANCI</name>
<gene>
    <name evidence="3" type="ORF">Tci_272355</name>
</gene>
<dbReference type="PANTHER" id="PTHR24559">
    <property type="entry name" value="TRANSPOSON TY3-I GAG-POL POLYPROTEIN"/>
    <property type="match status" value="1"/>
</dbReference>
<evidence type="ECO:0000259" key="1">
    <source>
        <dbReference type="Pfam" id="PF00078"/>
    </source>
</evidence>
<evidence type="ECO:0000259" key="2">
    <source>
        <dbReference type="Pfam" id="PF24626"/>
    </source>
</evidence>
<dbReference type="FunFam" id="3.10.10.10:FF:000002">
    <property type="entry name" value="Retrovirus-related Pol polyprotein from transposon 17.6-like protein"/>
    <property type="match status" value="1"/>
</dbReference>
<dbReference type="InterPro" id="IPR053134">
    <property type="entry name" value="RNA-dir_DNA_polymerase"/>
</dbReference>
<keyword evidence="3" id="KW-0808">Transferase</keyword>
<dbReference type="GO" id="GO:0003964">
    <property type="term" value="F:RNA-directed DNA polymerase activity"/>
    <property type="evidence" value="ECO:0007669"/>
    <property type="project" value="UniProtKB-KW"/>
</dbReference>
<dbReference type="FunFam" id="3.30.70.270:FF:000063">
    <property type="entry name" value="Zinc knuckle domaincontaining protein"/>
    <property type="match status" value="1"/>
</dbReference>
<dbReference type="AlphaFoldDB" id="A0A699H4F1"/>
<protein>
    <submittedName>
        <fullName evidence="3">Putative reverse transcriptase domain-containing protein</fullName>
    </submittedName>
</protein>
<feature type="domain" description="Reverse transcriptase" evidence="1">
    <location>
        <begin position="209"/>
        <end position="323"/>
    </location>
</feature>
<dbReference type="InterPro" id="IPR000477">
    <property type="entry name" value="RT_dom"/>
</dbReference>
<dbReference type="EMBL" id="BKCJ010084516">
    <property type="protein sequence ID" value="GEX00380.1"/>
    <property type="molecule type" value="Genomic_DNA"/>
</dbReference>
<proteinExistence type="predicted"/>
<dbReference type="InterPro" id="IPR056924">
    <property type="entry name" value="SH3_Tf2-1"/>
</dbReference>
<organism evidence="3">
    <name type="scientific">Tanacetum cinerariifolium</name>
    <name type="common">Dalmatian daisy</name>
    <name type="synonym">Chrysanthemum cinerariifolium</name>
    <dbReference type="NCBI Taxonomy" id="118510"/>
    <lineage>
        <taxon>Eukaryota</taxon>
        <taxon>Viridiplantae</taxon>
        <taxon>Streptophyta</taxon>
        <taxon>Embryophyta</taxon>
        <taxon>Tracheophyta</taxon>
        <taxon>Spermatophyta</taxon>
        <taxon>Magnoliopsida</taxon>
        <taxon>eudicotyledons</taxon>
        <taxon>Gunneridae</taxon>
        <taxon>Pentapetalae</taxon>
        <taxon>asterids</taxon>
        <taxon>campanulids</taxon>
        <taxon>Asterales</taxon>
        <taxon>Asteraceae</taxon>
        <taxon>Asteroideae</taxon>
        <taxon>Anthemideae</taxon>
        <taxon>Anthemidinae</taxon>
        <taxon>Tanacetum</taxon>
    </lineage>
</organism>
<sequence length="701" mass="81605">MRYTRHKRRINGDAEVKNGLFIPEREKIWRSNRIREKRKKDPYNISEERRTVILEWTINEIFRTQKKAYVSGVSRLKVISCIKARKYVERGCHVFLAHVTEKKSKEKLLEDVPVISDFLEVFPKEFLGLPFPRQVEFQINLVPRAAPVARAPYRLAPSEMTELSVKLQELLEKGFIRLSSSSWGEPVLFVKNKDGPFRLCIDYHELNKFTVKNRYHQLPIKEEYIPITTFGTRYGHFEFQVMSFGLTNVPVVFMNLMNRVCQPYLDKFVLMFIDDILVYSKDEEEHGKHLKIILELLKKERLYAKFSKCDFWLNSVQFIGHVIDLSGVHVDPSKIEAIKNWVAPTMPMEVRQFLGLAGYCQRFIEGLSLISKPLTKSTQKDKKYKWGKEEEEAFQKLKKSVKAKNLRRLIKQIFEFRPDGTRCLGNRVWLPRFSGLRDLVMYESHKSKYSISKYLTYAKVKAEHQKPSGLLHQPEILVWKWERITIDFAAPYEALYGQKCRSLVCWSEVQDSQLTSPELIRDTTEKIIQIKERLITARSRQKSYTNRITKSLEFKVGDMVLLKVSPWKGAVNFRKRIKLSPCYIGPFKILARVDPVAYTLELPEELKGIHSTFHVSNLKKCLAKGDIVVPMDEIQIDGKPYSNASNNSTGKIPPEFSPFYNMKDIQAFYARELPMQSPDPITPPVILTPSPVLPPSLLFDP</sequence>
<dbReference type="Pfam" id="PF00078">
    <property type="entry name" value="RVT_1"/>
    <property type="match status" value="1"/>
</dbReference>
<dbReference type="InterPro" id="IPR043128">
    <property type="entry name" value="Rev_trsase/Diguanyl_cyclase"/>
</dbReference>
<evidence type="ECO:0000313" key="3">
    <source>
        <dbReference type="EMBL" id="GEX00380.1"/>
    </source>
</evidence>
<feature type="domain" description="Tf2-1-like SH3-like" evidence="2">
    <location>
        <begin position="557"/>
        <end position="621"/>
    </location>
</feature>
<keyword evidence="3" id="KW-0548">Nucleotidyltransferase</keyword>
<dbReference type="Pfam" id="PF24626">
    <property type="entry name" value="SH3_Tf2-1"/>
    <property type="match status" value="1"/>
</dbReference>
<accession>A0A699H4F1</accession>
<comment type="caution">
    <text evidence="3">The sequence shown here is derived from an EMBL/GenBank/DDBJ whole genome shotgun (WGS) entry which is preliminary data.</text>
</comment>
<dbReference type="SUPFAM" id="SSF56672">
    <property type="entry name" value="DNA/RNA polymerases"/>
    <property type="match status" value="1"/>
</dbReference>
<keyword evidence="3" id="KW-0695">RNA-directed DNA polymerase</keyword>
<reference evidence="3" key="1">
    <citation type="journal article" date="2019" name="Sci. Rep.">
        <title>Draft genome of Tanacetum cinerariifolium, the natural source of mosquito coil.</title>
        <authorList>
            <person name="Yamashiro T."/>
            <person name="Shiraishi A."/>
            <person name="Satake H."/>
            <person name="Nakayama K."/>
        </authorList>
    </citation>
    <scope>NUCLEOTIDE SEQUENCE</scope>
</reference>
<dbReference type="Gene3D" id="3.30.70.270">
    <property type="match status" value="2"/>
</dbReference>
<dbReference type="Gene3D" id="3.10.10.10">
    <property type="entry name" value="HIV Type 1 Reverse Transcriptase, subunit A, domain 1"/>
    <property type="match status" value="2"/>
</dbReference>